<dbReference type="PIRSF" id="PIRSF015040">
    <property type="entry name" value="ATPase_SAG2001_prd"/>
    <property type="match status" value="1"/>
</dbReference>
<dbReference type="SUPFAM" id="SSF52540">
    <property type="entry name" value="P-loop containing nucleoside triphosphate hydrolases"/>
    <property type="match status" value="1"/>
</dbReference>
<dbReference type="AlphaFoldDB" id="A0A376GZK9"/>
<evidence type="ECO:0000313" key="2">
    <source>
        <dbReference type="EMBL" id="STD83092.1"/>
    </source>
</evidence>
<dbReference type="InterPro" id="IPR051162">
    <property type="entry name" value="T4SS_component"/>
</dbReference>
<accession>A0A376GZK9</accession>
<reference evidence="2 3" key="1">
    <citation type="submission" date="2018-06" db="EMBL/GenBank/DDBJ databases">
        <authorList>
            <consortium name="Pathogen Informatics"/>
            <person name="Doyle S."/>
        </authorList>
    </citation>
    <scope>NUCLEOTIDE SEQUENCE [LARGE SCALE GENOMIC DNA]</scope>
    <source>
        <strain evidence="2 3">NCTC12360</strain>
    </source>
</reference>
<keyword evidence="3" id="KW-1185">Reference proteome</keyword>
<dbReference type="Proteomes" id="UP000254807">
    <property type="component" value="Unassembled WGS sequence"/>
</dbReference>
<dbReference type="Pfam" id="PF12846">
    <property type="entry name" value="AAA_10"/>
    <property type="match status" value="1"/>
</dbReference>
<organism evidence="2 3">
    <name type="scientific">Enterococcus gallinarum</name>
    <dbReference type="NCBI Taxonomy" id="1353"/>
    <lineage>
        <taxon>Bacteria</taxon>
        <taxon>Bacillati</taxon>
        <taxon>Bacillota</taxon>
        <taxon>Bacilli</taxon>
        <taxon>Lactobacillales</taxon>
        <taxon>Enterococcaceae</taxon>
        <taxon>Enterococcus</taxon>
    </lineage>
</organism>
<dbReference type="PANTHER" id="PTHR30121:SF6">
    <property type="entry name" value="SLR6007 PROTEIN"/>
    <property type="match status" value="1"/>
</dbReference>
<dbReference type="Gene3D" id="3.40.50.300">
    <property type="entry name" value="P-loop containing nucleotide triphosphate hydrolases"/>
    <property type="match status" value="1"/>
</dbReference>
<evidence type="ECO:0000256" key="1">
    <source>
        <dbReference type="SAM" id="Coils"/>
    </source>
</evidence>
<dbReference type="InterPro" id="IPR016628">
    <property type="entry name" value="ATPase_SAG2001_prd"/>
</dbReference>
<dbReference type="PANTHER" id="PTHR30121">
    <property type="entry name" value="UNCHARACTERIZED PROTEIN YJGR-RELATED"/>
    <property type="match status" value="1"/>
</dbReference>
<dbReference type="OrthoDB" id="1647424at2"/>
<dbReference type="EMBL" id="UFYW01000001">
    <property type="protein sequence ID" value="STD83092.1"/>
    <property type="molecule type" value="Genomic_DNA"/>
</dbReference>
<proteinExistence type="predicted"/>
<sequence>MRLPKLVPKIPFYYLEDNLVFGEEDRVYAYYEFPMYSYSFVGEDQAYQLQQAIMRLIRQSHSSHVRFFFCTNEEKIEKTIKSSKELVRSKGELKTIAYQHLEGVQHILEELHGKYIQNVCWYVGIELVLEEIAPKEAHWLKEFRIAAKDFFHRSNARLFGDFETIPNEKIQRYKRLENLLYNRISKYFRLRKTTPEDMVFLVEHLEGKKEQSLDEVMYRPNSFKEETNTYTYHYDVLNLASAGITEKKNYLILEQGTEKEYITYLSLSRMTRDLVFPFQSEIYYFLQSELDFPIDSWLDVNLLDNRLALAKVRGKKSDLSDIYESGMSVGKDVGNNVREAYQSANELEQKLEDTREDLYVLSLNVRVSGKTYDEMLKRVSDVRNFFDVYSMYLEVPCNVQLLLHFGSYPAGRRVIEDYRQYVGAEFIASLGIGATQQLGDGCGIPIGFNAETGIPVFIKPWLAAQGIKGTVTNTLAKALIGSLGGGKSLTENLLLFWSVLFGALAFCIDPKSERSNWSEDLPYFAPYLKTVNITSEKENIGLLDPFQLMRRKKDQESLALDVLTYITGVSIRDEDRFPLLQRAVKTVSDFEGTKGLLLVIQELYAQEAATAQRLAKHIESFKELSIAGLLFGDGTNQQGLNLDAKCNLALVQDLTLPDSETVPEDYNSSEILSIAIMMSLATYALDFIKQNRKIYKAVGLDESWAWLNVAQGKILGDKLVREGRSRNAGIDFSTQNTDDLGDEKMRSKIGLKFIFRSNDREEITKALSFCGISVTEENIQRVKNLENGECLFCDIHGNIGILYVYYWFEDLFHAFDTRPPMEETYEEEEYKDEILEKLVEEIEVN</sequence>
<name>A0A376GZK9_ENTGA</name>
<evidence type="ECO:0000313" key="3">
    <source>
        <dbReference type="Proteomes" id="UP000254807"/>
    </source>
</evidence>
<dbReference type="InterPro" id="IPR027417">
    <property type="entry name" value="P-loop_NTPase"/>
</dbReference>
<dbReference type="Gene3D" id="1.10.8.730">
    <property type="match status" value="1"/>
</dbReference>
<keyword evidence="1" id="KW-0175">Coiled coil</keyword>
<dbReference type="RefSeq" id="WP_060815487.1">
    <property type="nucleotide sequence ID" value="NZ_JAUONC010000026.1"/>
</dbReference>
<feature type="coiled-coil region" evidence="1">
    <location>
        <begin position="337"/>
        <end position="364"/>
    </location>
</feature>
<gene>
    <name evidence="2" type="ORF">NCTC12360_01552</name>
</gene>
<protein>
    <submittedName>
        <fullName evidence="2">ATP/GTP-binding protein</fullName>
    </submittedName>
</protein>